<dbReference type="PANTHER" id="PTHR44051">
    <property type="entry name" value="GLUTATHIONE S-TRANSFERASE-RELATED"/>
    <property type="match status" value="1"/>
</dbReference>
<keyword evidence="4" id="KW-0808">Transferase</keyword>
<dbReference type="RefSeq" id="WP_168818727.1">
    <property type="nucleotide sequence ID" value="NZ_CP051217.1"/>
</dbReference>
<evidence type="ECO:0000313" key="5">
    <source>
        <dbReference type="Proteomes" id="UP000501600"/>
    </source>
</evidence>
<dbReference type="InterPro" id="IPR010987">
    <property type="entry name" value="Glutathione-S-Trfase_C-like"/>
</dbReference>
<accession>A0A6H2DLQ5</accession>
<dbReference type="GO" id="GO:0016740">
    <property type="term" value="F:transferase activity"/>
    <property type="evidence" value="ECO:0007669"/>
    <property type="project" value="UniProtKB-KW"/>
</dbReference>
<gene>
    <name evidence="4" type="ORF">HF685_06015</name>
</gene>
<dbReference type="SUPFAM" id="SSF47616">
    <property type="entry name" value="GST C-terminal domain-like"/>
    <property type="match status" value="1"/>
</dbReference>
<dbReference type="SFLD" id="SFLDS00019">
    <property type="entry name" value="Glutathione_Transferase_(cytos"/>
    <property type="match status" value="1"/>
</dbReference>
<dbReference type="Proteomes" id="UP000501600">
    <property type="component" value="Chromosome"/>
</dbReference>
<dbReference type="InterPro" id="IPR036249">
    <property type="entry name" value="Thioredoxin-like_sf"/>
</dbReference>
<dbReference type="PROSITE" id="PS50404">
    <property type="entry name" value="GST_NTER"/>
    <property type="match status" value="1"/>
</dbReference>
<dbReference type="PROSITE" id="PS50405">
    <property type="entry name" value="GST_CTER"/>
    <property type="match status" value="1"/>
</dbReference>
<evidence type="ECO:0000313" key="4">
    <source>
        <dbReference type="EMBL" id="QJB68885.1"/>
    </source>
</evidence>
<dbReference type="AlphaFoldDB" id="A0A6H2DLQ5"/>
<dbReference type="SFLD" id="SFLDG00358">
    <property type="entry name" value="Main_(cytGST)"/>
    <property type="match status" value="1"/>
</dbReference>
<dbReference type="SUPFAM" id="SSF52833">
    <property type="entry name" value="Thioredoxin-like"/>
    <property type="match status" value="1"/>
</dbReference>
<dbReference type="Gene3D" id="3.40.30.10">
    <property type="entry name" value="Glutaredoxin"/>
    <property type="match status" value="1"/>
</dbReference>
<protein>
    <submittedName>
        <fullName evidence="4">Glutathione S-transferase</fullName>
    </submittedName>
</protein>
<dbReference type="InterPro" id="IPR040079">
    <property type="entry name" value="Glutathione_S-Trfase"/>
</dbReference>
<dbReference type="CDD" id="cd03046">
    <property type="entry name" value="GST_N_GTT1_like"/>
    <property type="match status" value="1"/>
</dbReference>
<comment type="similarity">
    <text evidence="1">Belongs to the GST superfamily.</text>
</comment>
<keyword evidence="5" id="KW-1185">Reference proteome</keyword>
<dbReference type="Pfam" id="PF02798">
    <property type="entry name" value="GST_N"/>
    <property type="match status" value="1"/>
</dbReference>
<reference evidence="4 5" key="1">
    <citation type="submission" date="2020-04" db="EMBL/GenBank/DDBJ databases">
        <title>Genome sequence for Sphingorhabdus sp. strain M1.</title>
        <authorList>
            <person name="Park S.-J."/>
        </authorList>
    </citation>
    <scope>NUCLEOTIDE SEQUENCE [LARGE SCALE GENOMIC DNA]</scope>
    <source>
        <strain evidence="4 5">JK6</strain>
    </source>
</reference>
<dbReference type="EMBL" id="CP051217">
    <property type="protein sequence ID" value="QJB68885.1"/>
    <property type="molecule type" value="Genomic_DNA"/>
</dbReference>
<dbReference type="KEGG" id="phao:HF685_06015"/>
<dbReference type="InterPro" id="IPR004045">
    <property type="entry name" value="Glutathione_S-Trfase_N"/>
</dbReference>
<dbReference type="InterPro" id="IPR036282">
    <property type="entry name" value="Glutathione-S-Trfase_C_sf"/>
</dbReference>
<proteinExistence type="inferred from homology"/>
<evidence type="ECO:0000259" key="3">
    <source>
        <dbReference type="PROSITE" id="PS50405"/>
    </source>
</evidence>
<evidence type="ECO:0000256" key="1">
    <source>
        <dbReference type="RuleBase" id="RU003494"/>
    </source>
</evidence>
<dbReference type="PANTHER" id="PTHR44051:SF9">
    <property type="entry name" value="GLUTATHIONE S-TRANSFERASE 1"/>
    <property type="match status" value="1"/>
</dbReference>
<organism evidence="4 5">
    <name type="scientific">Parasphingorhabdus halotolerans</name>
    <dbReference type="NCBI Taxonomy" id="2725558"/>
    <lineage>
        <taxon>Bacteria</taxon>
        <taxon>Pseudomonadati</taxon>
        <taxon>Pseudomonadota</taxon>
        <taxon>Alphaproteobacteria</taxon>
        <taxon>Sphingomonadales</taxon>
        <taxon>Sphingomonadaceae</taxon>
        <taxon>Parasphingorhabdus</taxon>
    </lineage>
</organism>
<sequence>MIKLHHLGFSRSSRIIWLCEEAGIDYEMKVYHRDPKTRRSPPELADAHRLAKAPTVEVDGHTMVESGAIIEYLIEKHSDGALGVAPDHPERAKYLEWLHFAEGTMGMSFIITGIAPMLGGLPEVMGGFLQAEVDKLLDHLEIELEGKDFLVADKFTGADINLHYMLEGRSALGQLENRPNCKRYFEALVARPGYQKTVELGGPVLMPRPS</sequence>
<dbReference type="Gene3D" id="1.20.1050.10">
    <property type="match status" value="1"/>
</dbReference>
<feature type="domain" description="GST C-terminal" evidence="3">
    <location>
        <begin position="87"/>
        <end position="210"/>
    </location>
</feature>
<dbReference type="InterPro" id="IPR004046">
    <property type="entry name" value="GST_C"/>
</dbReference>
<dbReference type="Pfam" id="PF00043">
    <property type="entry name" value="GST_C"/>
    <property type="match status" value="1"/>
</dbReference>
<evidence type="ECO:0000259" key="2">
    <source>
        <dbReference type="PROSITE" id="PS50404"/>
    </source>
</evidence>
<dbReference type="SFLD" id="SFLDG01150">
    <property type="entry name" value="Main.1:_Beta-like"/>
    <property type="match status" value="1"/>
</dbReference>
<name>A0A6H2DLQ5_9SPHN</name>
<feature type="domain" description="GST N-terminal" evidence="2">
    <location>
        <begin position="1"/>
        <end position="81"/>
    </location>
</feature>